<dbReference type="RefSeq" id="WP_126275254.1">
    <property type="nucleotide sequence ID" value="NZ_CP034463.1"/>
</dbReference>
<dbReference type="SMART" id="SM00421">
    <property type="entry name" value="HTH_LUXR"/>
    <property type="match status" value="1"/>
</dbReference>
<keyword evidence="2" id="KW-0238">DNA-binding</keyword>
<dbReference type="GO" id="GO:0006355">
    <property type="term" value="P:regulation of DNA-templated transcription"/>
    <property type="evidence" value="ECO:0007669"/>
    <property type="project" value="InterPro"/>
</dbReference>
<proteinExistence type="predicted"/>
<evidence type="ECO:0000256" key="1">
    <source>
        <dbReference type="ARBA" id="ARBA00023015"/>
    </source>
</evidence>
<protein>
    <submittedName>
        <fullName evidence="5">LuxR family transcriptional regulator</fullName>
    </submittedName>
</protein>
<dbReference type="AlphaFoldDB" id="A0A3Q9C5S6"/>
<dbReference type="PANTHER" id="PTHR44688:SF16">
    <property type="entry name" value="DNA-BINDING TRANSCRIPTIONAL ACTIVATOR DEVR_DOSR"/>
    <property type="match status" value="1"/>
</dbReference>
<dbReference type="GO" id="GO:0003677">
    <property type="term" value="F:DNA binding"/>
    <property type="evidence" value="ECO:0007669"/>
    <property type="project" value="UniProtKB-KW"/>
</dbReference>
<sequence length="248" mass="28520">MNRHSITARDLQLMLDVMDEARRDDADEFPPRSLLSGLGRLIPCDLAGFDEVDIPTRRCLYLQEELYAGDYGDPHVEAYWRLRHQHPHCRLAEQSCGRLPVAQNLDYQSAREIRNQAFYSEYLRPVVNTIFVMLPSPPGRIRTYNFSREDSRRFSERDRLALELLRPHLYAVYREAALRRQTPVRLTVRELDVMRAVANGLTTEAIAGQFVVAPSTVRKHLENTFRKLGVSSRTAAVARVFPEPDPGT</sequence>
<dbReference type="SUPFAM" id="SSF46894">
    <property type="entry name" value="C-terminal effector domain of the bipartite response regulators"/>
    <property type="match status" value="1"/>
</dbReference>
<dbReference type="PANTHER" id="PTHR44688">
    <property type="entry name" value="DNA-BINDING TRANSCRIPTIONAL ACTIVATOR DEVR_DOSR"/>
    <property type="match status" value="1"/>
</dbReference>
<dbReference type="Gene3D" id="1.10.10.10">
    <property type="entry name" value="Winged helix-like DNA-binding domain superfamily/Winged helix DNA-binding domain"/>
    <property type="match status" value="1"/>
</dbReference>
<dbReference type="PROSITE" id="PS00622">
    <property type="entry name" value="HTH_LUXR_1"/>
    <property type="match status" value="1"/>
</dbReference>
<evidence type="ECO:0000256" key="2">
    <source>
        <dbReference type="ARBA" id="ARBA00023125"/>
    </source>
</evidence>
<feature type="domain" description="HTH luxR-type" evidence="4">
    <location>
        <begin position="179"/>
        <end position="244"/>
    </location>
</feature>
<reference evidence="5 6" key="1">
    <citation type="submission" date="2018-12" db="EMBL/GenBank/DDBJ databases">
        <authorList>
            <person name="Li K."/>
        </authorList>
    </citation>
    <scope>NUCLEOTIDE SEQUENCE [LARGE SCALE GENOMIC DNA]</scope>
    <source>
        <strain evidence="6">CR22</strain>
    </source>
</reference>
<dbReference type="InterPro" id="IPR000792">
    <property type="entry name" value="Tscrpt_reg_LuxR_C"/>
</dbReference>
<dbReference type="KEGG" id="saqu:EJC51_38275"/>
<name>A0A3Q9C5S6_9ACTN</name>
<gene>
    <name evidence="5" type="ORF">EJC51_38275</name>
</gene>
<dbReference type="PROSITE" id="PS50043">
    <property type="entry name" value="HTH_LUXR_2"/>
    <property type="match status" value="1"/>
</dbReference>
<evidence type="ECO:0000313" key="5">
    <source>
        <dbReference type="EMBL" id="AZP21418.1"/>
    </source>
</evidence>
<dbReference type="PRINTS" id="PR00038">
    <property type="entry name" value="HTHLUXR"/>
</dbReference>
<accession>A0A3Q9C5S6</accession>
<dbReference type="Pfam" id="PF00196">
    <property type="entry name" value="GerE"/>
    <property type="match status" value="1"/>
</dbReference>
<evidence type="ECO:0000313" key="6">
    <source>
        <dbReference type="Proteomes" id="UP000280197"/>
    </source>
</evidence>
<dbReference type="CDD" id="cd06170">
    <property type="entry name" value="LuxR_C_like"/>
    <property type="match status" value="1"/>
</dbReference>
<evidence type="ECO:0000256" key="3">
    <source>
        <dbReference type="ARBA" id="ARBA00023163"/>
    </source>
</evidence>
<evidence type="ECO:0000259" key="4">
    <source>
        <dbReference type="PROSITE" id="PS50043"/>
    </source>
</evidence>
<dbReference type="InterPro" id="IPR036388">
    <property type="entry name" value="WH-like_DNA-bd_sf"/>
</dbReference>
<keyword evidence="3" id="KW-0804">Transcription</keyword>
<keyword evidence="1" id="KW-0805">Transcription regulation</keyword>
<dbReference type="Proteomes" id="UP000280197">
    <property type="component" value="Chromosome"/>
</dbReference>
<dbReference type="EMBL" id="CP034463">
    <property type="protein sequence ID" value="AZP21418.1"/>
    <property type="molecule type" value="Genomic_DNA"/>
</dbReference>
<dbReference type="InterPro" id="IPR016032">
    <property type="entry name" value="Sig_transdc_resp-reg_C-effctor"/>
</dbReference>
<keyword evidence="6" id="KW-1185">Reference proteome</keyword>
<organism evidence="5 6">
    <name type="scientific">Streptomyces aquilus</name>
    <dbReference type="NCBI Taxonomy" id="2548456"/>
    <lineage>
        <taxon>Bacteria</taxon>
        <taxon>Bacillati</taxon>
        <taxon>Actinomycetota</taxon>
        <taxon>Actinomycetes</taxon>
        <taxon>Kitasatosporales</taxon>
        <taxon>Streptomycetaceae</taxon>
        <taxon>Streptomyces</taxon>
    </lineage>
</organism>